<accession>A0ABN9T9T5</accession>
<comment type="caution">
    <text evidence="2">The sequence shown here is derived from an EMBL/GenBank/DDBJ whole genome shotgun (WGS) entry which is preliminary data.</text>
</comment>
<evidence type="ECO:0000313" key="2">
    <source>
        <dbReference type="EMBL" id="CAK0841943.1"/>
    </source>
</evidence>
<proteinExistence type="predicted"/>
<keyword evidence="3" id="KW-1185">Reference proteome</keyword>
<keyword evidence="1" id="KW-0472">Membrane</keyword>
<name>A0ABN9T9T5_9DINO</name>
<evidence type="ECO:0000313" key="3">
    <source>
        <dbReference type="Proteomes" id="UP001189429"/>
    </source>
</evidence>
<dbReference type="EMBL" id="CAUYUJ010014493">
    <property type="protein sequence ID" value="CAK0841943.1"/>
    <property type="molecule type" value="Genomic_DNA"/>
</dbReference>
<sequence length="198" mass="22229">MDTWRKNDNIFRYLHRINPSVDLHGEWWLYLGALTNLWVIFWCVLDSYFVIGGSLSPKEIIMDSLGLLFLFNLDDISGDVQFVSGDAWPGDRLGWVHDKVVAVDYQPPAGMVEWDHALRSGNLALGAWHWMKWFAGTCMAWAIKALQYLTAVYCAVMVVVLPVLVAVTPFLELTPQAEKDIPSTLATAAPTFSTPPAE</sequence>
<feature type="transmembrane region" description="Helical" evidence="1">
    <location>
        <begin position="27"/>
        <end position="51"/>
    </location>
</feature>
<reference evidence="2" key="1">
    <citation type="submission" date="2023-10" db="EMBL/GenBank/DDBJ databases">
        <authorList>
            <person name="Chen Y."/>
            <person name="Shah S."/>
            <person name="Dougan E. K."/>
            <person name="Thang M."/>
            <person name="Chan C."/>
        </authorList>
    </citation>
    <scope>NUCLEOTIDE SEQUENCE [LARGE SCALE GENOMIC DNA]</scope>
</reference>
<keyword evidence="1" id="KW-1133">Transmembrane helix</keyword>
<dbReference type="Proteomes" id="UP001189429">
    <property type="component" value="Unassembled WGS sequence"/>
</dbReference>
<evidence type="ECO:0000256" key="1">
    <source>
        <dbReference type="SAM" id="Phobius"/>
    </source>
</evidence>
<keyword evidence="1" id="KW-0812">Transmembrane</keyword>
<gene>
    <name evidence="2" type="ORF">PCOR1329_LOCUS37003</name>
</gene>
<organism evidence="2 3">
    <name type="scientific">Prorocentrum cordatum</name>
    <dbReference type="NCBI Taxonomy" id="2364126"/>
    <lineage>
        <taxon>Eukaryota</taxon>
        <taxon>Sar</taxon>
        <taxon>Alveolata</taxon>
        <taxon>Dinophyceae</taxon>
        <taxon>Prorocentrales</taxon>
        <taxon>Prorocentraceae</taxon>
        <taxon>Prorocentrum</taxon>
    </lineage>
</organism>
<protein>
    <submittedName>
        <fullName evidence="2">Uncharacterized protein</fullName>
    </submittedName>
</protein>
<feature type="transmembrane region" description="Helical" evidence="1">
    <location>
        <begin position="148"/>
        <end position="171"/>
    </location>
</feature>